<evidence type="ECO:0000256" key="3">
    <source>
        <dbReference type="ARBA" id="ARBA00023125"/>
    </source>
</evidence>
<dbReference type="PROSITE" id="PS50937">
    <property type="entry name" value="HTH_MERR_2"/>
    <property type="match status" value="1"/>
</dbReference>
<organism evidence="6 7">
    <name type="scientific">Synergistes jonesii</name>
    <dbReference type="NCBI Taxonomy" id="2754"/>
    <lineage>
        <taxon>Bacteria</taxon>
        <taxon>Thermotogati</taxon>
        <taxon>Synergistota</taxon>
        <taxon>Synergistia</taxon>
        <taxon>Synergistales</taxon>
        <taxon>Synergistaceae</taxon>
        <taxon>Synergistes</taxon>
    </lineage>
</organism>
<keyword evidence="7" id="KW-1185">Reference proteome</keyword>
<dbReference type="PANTHER" id="PTHR30204">
    <property type="entry name" value="REDOX-CYCLING DRUG-SENSING TRANSCRIPTIONAL ACTIVATOR SOXR"/>
    <property type="match status" value="1"/>
</dbReference>
<dbReference type="RefSeq" id="WP_037973961.1">
    <property type="nucleotide sequence ID" value="NZ_JMKI01000002.1"/>
</dbReference>
<dbReference type="InterPro" id="IPR000551">
    <property type="entry name" value="MerR-type_HTH_dom"/>
</dbReference>
<dbReference type="InterPro" id="IPR047057">
    <property type="entry name" value="MerR_fam"/>
</dbReference>
<evidence type="ECO:0000313" key="6">
    <source>
        <dbReference type="EMBL" id="KEJ93489.1"/>
    </source>
</evidence>
<evidence type="ECO:0000313" key="7">
    <source>
        <dbReference type="Proteomes" id="UP000027665"/>
    </source>
</evidence>
<dbReference type="GO" id="GO:0003700">
    <property type="term" value="F:DNA-binding transcription factor activity"/>
    <property type="evidence" value="ECO:0007669"/>
    <property type="project" value="InterPro"/>
</dbReference>
<keyword evidence="3" id="KW-0238">DNA-binding</keyword>
<dbReference type="EMBL" id="JMKI01000002">
    <property type="protein sequence ID" value="KEJ93489.1"/>
    <property type="molecule type" value="Genomic_DNA"/>
</dbReference>
<protein>
    <recommendedName>
        <fullName evidence="5">HTH merR-type domain-containing protein</fullName>
    </recommendedName>
</protein>
<dbReference type="GeneID" id="90982375"/>
<evidence type="ECO:0000256" key="4">
    <source>
        <dbReference type="ARBA" id="ARBA00023163"/>
    </source>
</evidence>
<dbReference type="STRING" id="2754.EH55_01565"/>
<accession>A0A073IUM4</accession>
<dbReference type="Gene3D" id="1.10.1660.10">
    <property type="match status" value="1"/>
</dbReference>
<name>A0A073IUM4_9BACT</name>
<evidence type="ECO:0000259" key="5">
    <source>
        <dbReference type="PROSITE" id="PS50937"/>
    </source>
</evidence>
<comment type="caution">
    <text evidence="6">The sequence shown here is derived from an EMBL/GenBank/DDBJ whole genome shotgun (WGS) entry which is preliminary data.</text>
</comment>
<evidence type="ECO:0000256" key="1">
    <source>
        <dbReference type="ARBA" id="ARBA00022491"/>
    </source>
</evidence>
<dbReference type="Proteomes" id="UP000027665">
    <property type="component" value="Unassembled WGS sequence"/>
</dbReference>
<keyword evidence="2" id="KW-0805">Transcription regulation</keyword>
<keyword evidence="4" id="KW-0804">Transcription</keyword>
<dbReference type="OrthoDB" id="9791488at2"/>
<dbReference type="SMART" id="SM00422">
    <property type="entry name" value="HTH_MERR"/>
    <property type="match status" value="1"/>
</dbReference>
<keyword evidence="1" id="KW-0678">Repressor</keyword>
<evidence type="ECO:0000256" key="2">
    <source>
        <dbReference type="ARBA" id="ARBA00023015"/>
    </source>
</evidence>
<dbReference type="InterPro" id="IPR009061">
    <property type="entry name" value="DNA-bd_dom_put_sf"/>
</dbReference>
<proteinExistence type="predicted"/>
<dbReference type="AlphaFoldDB" id="A0A073IUM4"/>
<dbReference type="SUPFAM" id="SSF46955">
    <property type="entry name" value="Putative DNA-binding domain"/>
    <property type="match status" value="1"/>
</dbReference>
<dbReference type="GO" id="GO:0003677">
    <property type="term" value="F:DNA binding"/>
    <property type="evidence" value="ECO:0007669"/>
    <property type="project" value="UniProtKB-KW"/>
</dbReference>
<sequence length="412" mass="46934">MKIGEVAKEYGLSVDTVNYYVSLGLLVPQRRGSQRVFDERTRRDIEMILELREMEFSLHEIHRVLSLRRVSYFASGEDLKELCSICEEKKNHCLRECDRLSGVAARLDARIAELRRRAASPNAGSGVPLSMLDLLCCPLCGGALRISGADMDSRSVFSGSFKCACGYRADIKDGVLLTPNKNRDLYDKPDTEREMYKNLPPHLISLFQSSYNWMTERLARIDMRGRTAIETHANAWFFMHNHQEYLDPRGKYIVVDKYPETLLMYKKLIERQAFGRDILYIADSSVNLPLKPGCVNLNIDFFAVNEHNFYSEAFLLADLKKYFAPGAAALGTYFYFDAGAVSMKRLLSEYPSCSANNFNLSYFEGELARSGFVVRERGDAEFTTSSGDNIGFSFHEEGERMYLMPYLAEMKG</sequence>
<dbReference type="Pfam" id="PF13411">
    <property type="entry name" value="MerR_1"/>
    <property type="match status" value="1"/>
</dbReference>
<dbReference type="PANTHER" id="PTHR30204:SF69">
    <property type="entry name" value="MERR-FAMILY TRANSCRIPTIONAL REGULATOR"/>
    <property type="match status" value="1"/>
</dbReference>
<reference evidence="6 7" key="1">
    <citation type="submission" date="2014-04" db="EMBL/GenBank/DDBJ databases">
        <title>Draft Genome Sequence of Synergistes jonesii.</title>
        <authorList>
            <person name="Coil D.A."/>
            <person name="Eisen J.A."/>
            <person name="Holland-Moritz H.E."/>
        </authorList>
    </citation>
    <scope>NUCLEOTIDE SEQUENCE [LARGE SCALE GENOMIC DNA]</scope>
    <source>
        <strain evidence="6 7">78-1</strain>
    </source>
</reference>
<dbReference type="eggNOG" id="COG0789">
    <property type="taxonomic scope" value="Bacteria"/>
</dbReference>
<gene>
    <name evidence="6" type="ORF">EH55_01565</name>
</gene>
<feature type="domain" description="HTH merR-type" evidence="5">
    <location>
        <begin position="1"/>
        <end position="67"/>
    </location>
</feature>